<dbReference type="PANTHER" id="PTHR10010">
    <property type="entry name" value="SOLUTE CARRIER FAMILY 34 SODIUM PHOSPHATE , MEMBER 2-RELATED"/>
    <property type="match status" value="1"/>
</dbReference>
<dbReference type="Proteomes" id="UP001354989">
    <property type="component" value="Chromosome"/>
</dbReference>
<organism evidence="7 8">
    <name type="scientific">Persicobacter psychrovividus</name>
    <dbReference type="NCBI Taxonomy" id="387638"/>
    <lineage>
        <taxon>Bacteria</taxon>
        <taxon>Pseudomonadati</taxon>
        <taxon>Bacteroidota</taxon>
        <taxon>Cytophagia</taxon>
        <taxon>Cytophagales</taxon>
        <taxon>Persicobacteraceae</taxon>
        <taxon>Persicobacter</taxon>
    </lineage>
</organism>
<evidence type="ECO:0000313" key="8">
    <source>
        <dbReference type="Proteomes" id="UP001354989"/>
    </source>
</evidence>
<accession>A0ABN6LAW7</accession>
<name>A0ABN6LAW7_9BACT</name>
<evidence type="ECO:0000256" key="1">
    <source>
        <dbReference type="ARBA" id="ARBA00004651"/>
    </source>
</evidence>
<dbReference type="NCBIfam" id="NF037997">
    <property type="entry name" value="Na_Pi_symport"/>
    <property type="match status" value="2"/>
</dbReference>
<gene>
    <name evidence="7" type="primary">nptA</name>
    <name evidence="7" type="ORF">PEPS_26100</name>
</gene>
<evidence type="ECO:0000313" key="7">
    <source>
        <dbReference type="EMBL" id="BDD00330.1"/>
    </source>
</evidence>
<dbReference type="Pfam" id="PF02690">
    <property type="entry name" value="Na_Pi_cotrans"/>
    <property type="match status" value="2"/>
</dbReference>
<feature type="transmembrane region" description="Helical" evidence="6">
    <location>
        <begin position="354"/>
        <end position="376"/>
    </location>
</feature>
<evidence type="ECO:0000256" key="6">
    <source>
        <dbReference type="SAM" id="Phobius"/>
    </source>
</evidence>
<keyword evidence="4 6" id="KW-1133">Transmembrane helix</keyword>
<feature type="transmembrane region" description="Helical" evidence="6">
    <location>
        <begin position="66"/>
        <end position="97"/>
    </location>
</feature>
<keyword evidence="3 6" id="KW-0812">Transmembrane</keyword>
<dbReference type="PANTHER" id="PTHR10010:SF46">
    <property type="entry name" value="SODIUM-DEPENDENT PHOSPHATE TRANSPORT PROTEIN 2B"/>
    <property type="match status" value="1"/>
</dbReference>
<dbReference type="EMBL" id="AP025292">
    <property type="protein sequence ID" value="BDD00330.1"/>
    <property type="molecule type" value="Genomic_DNA"/>
</dbReference>
<evidence type="ECO:0000256" key="4">
    <source>
        <dbReference type="ARBA" id="ARBA00022989"/>
    </source>
</evidence>
<dbReference type="InterPro" id="IPR003841">
    <property type="entry name" value="Na/Pi_transpt"/>
</dbReference>
<keyword evidence="2" id="KW-1003">Cell membrane</keyword>
<feature type="transmembrane region" description="Helical" evidence="6">
    <location>
        <begin position="109"/>
        <end position="129"/>
    </location>
</feature>
<feature type="transmembrane region" description="Helical" evidence="6">
    <location>
        <begin position="313"/>
        <end position="333"/>
    </location>
</feature>
<reference evidence="7 8" key="1">
    <citation type="submission" date="2021-12" db="EMBL/GenBank/DDBJ databases">
        <title>Genome sequencing of bacteria with rrn-lacking chromosome and rrn-plasmid.</title>
        <authorList>
            <person name="Anda M."/>
            <person name="Iwasaki W."/>
        </authorList>
    </citation>
    <scope>NUCLEOTIDE SEQUENCE [LARGE SCALE GENOMIC DNA]</scope>
    <source>
        <strain evidence="7 8">NBRC 101262</strain>
    </source>
</reference>
<feature type="transmembrane region" description="Helical" evidence="6">
    <location>
        <begin position="29"/>
        <end position="54"/>
    </location>
</feature>
<evidence type="ECO:0000256" key="5">
    <source>
        <dbReference type="ARBA" id="ARBA00023136"/>
    </source>
</evidence>
<protein>
    <submittedName>
        <fullName evidence="7">Sodium:phosphate symporter</fullName>
    </submittedName>
</protein>
<feature type="transmembrane region" description="Helical" evidence="6">
    <location>
        <begin position="150"/>
        <end position="177"/>
    </location>
</feature>
<keyword evidence="5 6" id="KW-0472">Membrane</keyword>
<feature type="transmembrane region" description="Helical" evidence="6">
    <location>
        <begin position="197"/>
        <end position="222"/>
    </location>
</feature>
<keyword evidence="8" id="KW-1185">Reference proteome</keyword>
<evidence type="ECO:0000256" key="3">
    <source>
        <dbReference type="ARBA" id="ARBA00022692"/>
    </source>
</evidence>
<evidence type="ECO:0000256" key="2">
    <source>
        <dbReference type="ARBA" id="ARBA00022475"/>
    </source>
</evidence>
<feature type="transmembrane region" description="Helical" evidence="6">
    <location>
        <begin position="286"/>
        <end position="307"/>
    </location>
</feature>
<sequence>MKENLTSYSEPVSSPVDQPNRRKNLFKGIISFALTLLLFAFSLELMVKALALVGSRATDMMLTYELGPFVGLFVGLLCTAILQSSSTVTAALVAVVASGSISLANAVPIILGANIGTTLTSTLVSFGFISDRKTFQRAISSASMHDFFNIFTVLIVLPLEYFFQIYTHTATALAQYIPIINLDNLFSAKWLSLDPLVFWLVNIINNGTVVVVISMVLLFASIKLLAKIIYRYLDYELKSTFESLFQTEWKALSTGTLLTMLVQSSSLTTSLIVPLSATRKVQLSKAFPFIIGCNLGTTITALVVGIFMSPTALAIGIVHFLFNLTGVVMLMPFRKIRHSIVSLCIWLGIMTVKYRVIGLLYLIGMFFITPFLLIYFSQ</sequence>
<comment type="subcellular location">
    <subcellularLocation>
        <location evidence="1">Cell membrane</location>
        <topology evidence="1">Multi-pass membrane protein</topology>
    </subcellularLocation>
</comment>
<dbReference type="RefSeq" id="WP_338397269.1">
    <property type="nucleotide sequence ID" value="NZ_AP025292.1"/>
</dbReference>
<proteinExistence type="predicted"/>